<accession>A0ABD2BSH1</accession>
<proteinExistence type="predicted"/>
<dbReference type="AlphaFoldDB" id="A0ABD2BSH1"/>
<keyword evidence="2" id="KW-1185">Reference proteome</keyword>
<protein>
    <submittedName>
        <fullName evidence="1">Uncharacterized protein</fullName>
    </submittedName>
</protein>
<comment type="caution">
    <text evidence="1">The sequence shown here is derived from an EMBL/GenBank/DDBJ whole genome shotgun (WGS) entry which is preliminary data.</text>
</comment>
<name>A0ABD2BSH1_VESSQ</name>
<gene>
    <name evidence="1" type="ORF">V1478_002740</name>
</gene>
<organism evidence="1 2">
    <name type="scientific">Vespula squamosa</name>
    <name type="common">Southern yellow jacket</name>
    <name type="synonym">Wasp</name>
    <dbReference type="NCBI Taxonomy" id="30214"/>
    <lineage>
        <taxon>Eukaryota</taxon>
        <taxon>Metazoa</taxon>
        <taxon>Ecdysozoa</taxon>
        <taxon>Arthropoda</taxon>
        <taxon>Hexapoda</taxon>
        <taxon>Insecta</taxon>
        <taxon>Pterygota</taxon>
        <taxon>Neoptera</taxon>
        <taxon>Endopterygota</taxon>
        <taxon>Hymenoptera</taxon>
        <taxon>Apocrita</taxon>
        <taxon>Aculeata</taxon>
        <taxon>Vespoidea</taxon>
        <taxon>Vespidae</taxon>
        <taxon>Vespinae</taxon>
        <taxon>Vespula</taxon>
    </lineage>
</organism>
<reference evidence="1 2" key="1">
    <citation type="journal article" date="2024" name="Ann. Entomol. Soc. Am.">
        <title>Genomic analyses of the southern and eastern yellowjacket wasps (Hymenoptera: Vespidae) reveal evolutionary signatures of social life.</title>
        <authorList>
            <person name="Catto M.A."/>
            <person name="Caine P.B."/>
            <person name="Orr S.E."/>
            <person name="Hunt B.G."/>
            <person name="Goodisman M.A.D."/>
        </authorList>
    </citation>
    <scope>NUCLEOTIDE SEQUENCE [LARGE SCALE GENOMIC DNA]</scope>
    <source>
        <strain evidence="1">233</strain>
        <tissue evidence="1">Head and thorax</tissue>
    </source>
</reference>
<sequence length="67" mass="7846">MCRVNFKKPVTKPSIHEVTLQDPLSILNQQFRTNQEIEVKKGICENSESMETEYKIYVARLLTIFSK</sequence>
<evidence type="ECO:0000313" key="2">
    <source>
        <dbReference type="Proteomes" id="UP001607302"/>
    </source>
</evidence>
<evidence type="ECO:0000313" key="1">
    <source>
        <dbReference type="EMBL" id="KAL2735726.1"/>
    </source>
</evidence>
<dbReference type="EMBL" id="JAUDFV010000057">
    <property type="protein sequence ID" value="KAL2735726.1"/>
    <property type="molecule type" value="Genomic_DNA"/>
</dbReference>
<dbReference type="Proteomes" id="UP001607302">
    <property type="component" value="Unassembled WGS sequence"/>
</dbReference>